<dbReference type="EMBL" id="JAODAN010000010">
    <property type="protein sequence ID" value="KAK1921829.1"/>
    <property type="molecule type" value="Genomic_DNA"/>
</dbReference>
<dbReference type="PANTHER" id="PTHR36840:SF1">
    <property type="entry name" value="BLL5714 PROTEIN"/>
    <property type="match status" value="1"/>
</dbReference>
<feature type="transmembrane region" description="Helical" evidence="1">
    <location>
        <begin position="321"/>
        <end position="338"/>
    </location>
</feature>
<evidence type="ECO:0000256" key="1">
    <source>
        <dbReference type="SAM" id="Phobius"/>
    </source>
</evidence>
<feature type="transmembrane region" description="Helical" evidence="1">
    <location>
        <begin position="163"/>
        <end position="185"/>
    </location>
</feature>
<accession>A0AAD9CTP4</accession>
<name>A0AAD9CTP4_PAPLA</name>
<sequence length="499" mass="56472">MAQTETSPPDRPVARKYGSDAHFVYHSEAYEPEPAKHFRELFRPFVIRQWVDGGKIYREPSPREVPRVELFFDLLFVAVVHQLAEAAVEEPGGPAVARFILTFWPSWSIWEEARKYSNVSGTDDLLHRLWILVGMICILGYSVNASAIELHPTEEEETLDHSAIRAAVAFWLIIKLSRVLVLFLYSWRLPKFRRSQILQGLAVLVPMLVYLPLIWVTSRKAQIVLGALGIFVDMCRIDLLFYNLYGRWSLRRRRRESVDNVPNTVGWHRMPELPQGILIPAMSIEHAIDRSGAFVVIVLGELVMNLLYTATRSDIGASSKFGRATLGLMVAWALNYLYMIPSEPNNQYEHALRRSWLSGATFTMLHWPLCASLVLASAASGEMMKHNHLETGIEWYWGGGLGAAMIFLGLIDLTHRDMAPWREARIPRILRSACNIIGGVLLVLFPVAMPHANAFPSFGWGVLVTVARRWEEEERAEGSTAEARHVVLQGDEDDTAMTG</sequence>
<gene>
    <name evidence="2" type="ORF">DB88DRAFT_513090</name>
</gene>
<evidence type="ECO:0000313" key="2">
    <source>
        <dbReference type="EMBL" id="KAK1921829.1"/>
    </source>
</evidence>
<dbReference type="InterPro" id="IPR010640">
    <property type="entry name" value="Low_temperature_requirement_A"/>
</dbReference>
<protein>
    <submittedName>
        <fullName evidence="2">Bacterial low temperature requirement A protein-domain-containing protein</fullName>
    </submittedName>
</protein>
<feature type="transmembrane region" description="Helical" evidence="1">
    <location>
        <begin position="197"/>
        <end position="217"/>
    </location>
</feature>
<dbReference type="Pfam" id="PF06772">
    <property type="entry name" value="LtrA"/>
    <property type="match status" value="1"/>
</dbReference>
<evidence type="ECO:0000313" key="3">
    <source>
        <dbReference type="Proteomes" id="UP001182556"/>
    </source>
</evidence>
<dbReference type="Proteomes" id="UP001182556">
    <property type="component" value="Unassembled WGS sequence"/>
</dbReference>
<reference evidence="2" key="1">
    <citation type="submission" date="2023-02" db="EMBL/GenBank/DDBJ databases">
        <title>Identification and recombinant expression of a fungal hydrolase from Papiliotrema laurentii that hydrolyzes apple cutin and clears colloidal polyester polyurethane.</title>
        <authorList>
            <consortium name="DOE Joint Genome Institute"/>
            <person name="Roman V.A."/>
            <person name="Bojanowski C."/>
            <person name="Crable B.R."/>
            <person name="Wagner D.N."/>
            <person name="Hung C.S."/>
            <person name="Nadeau L.J."/>
            <person name="Schratz L."/>
            <person name="Haridas S."/>
            <person name="Pangilinan J."/>
            <person name="Lipzen A."/>
            <person name="Na H."/>
            <person name="Yan M."/>
            <person name="Ng V."/>
            <person name="Grigoriev I.V."/>
            <person name="Spatafora J.W."/>
            <person name="Barlow D."/>
            <person name="Biffinger J."/>
            <person name="Kelley-Loughnane N."/>
            <person name="Varaljay V.A."/>
            <person name="Crookes-Goodson W.J."/>
        </authorList>
    </citation>
    <scope>NUCLEOTIDE SEQUENCE</scope>
    <source>
        <strain evidence="2">5307AH</strain>
    </source>
</reference>
<feature type="transmembrane region" description="Helical" evidence="1">
    <location>
        <begin position="223"/>
        <end position="245"/>
    </location>
</feature>
<feature type="transmembrane region" description="Helical" evidence="1">
    <location>
        <begin position="292"/>
        <end position="309"/>
    </location>
</feature>
<organism evidence="2 3">
    <name type="scientific">Papiliotrema laurentii</name>
    <name type="common">Cryptococcus laurentii</name>
    <dbReference type="NCBI Taxonomy" id="5418"/>
    <lineage>
        <taxon>Eukaryota</taxon>
        <taxon>Fungi</taxon>
        <taxon>Dikarya</taxon>
        <taxon>Basidiomycota</taxon>
        <taxon>Agaricomycotina</taxon>
        <taxon>Tremellomycetes</taxon>
        <taxon>Tremellales</taxon>
        <taxon>Rhynchogastremaceae</taxon>
        <taxon>Papiliotrema</taxon>
    </lineage>
</organism>
<feature type="transmembrane region" description="Helical" evidence="1">
    <location>
        <begin position="395"/>
        <end position="413"/>
    </location>
</feature>
<keyword evidence="1" id="KW-0812">Transmembrane</keyword>
<keyword evidence="1" id="KW-0472">Membrane</keyword>
<dbReference type="PANTHER" id="PTHR36840">
    <property type="entry name" value="BLL5714 PROTEIN"/>
    <property type="match status" value="1"/>
</dbReference>
<keyword evidence="1" id="KW-1133">Transmembrane helix</keyword>
<feature type="transmembrane region" description="Helical" evidence="1">
    <location>
        <begin position="125"/>
        <end position="143"/>
    </location>
</feature>
<keyword evidence="3" id="KW-1185">Reference proteome</keyword>
<feature type="transmembrane region" description="Helical" evidence="1">
    <location>
        <begin position="359"/>
        <end position="380"/>
    </location>
</feature>
<proteinExistence type="predicted"/>
<dbReference type="AlphaFoldDB" id="A0AAD9CTP4"/>
<feature type="transmembrane region" description="Helical" evidence="1">
    <location>
        <begin position="433"/>
        <end position="452"/>
    </location>
</feature>
<comment type="caution">
    <text evidence="2">The sequence shown here is derived from an EMBL/GenBank/DDBJ whole genome shotgun (WGS) entry which is preliminary data.</text>
</comment>